<dbReference type="Proteomes" id="UP000886050">
    <property type="component" value="Unassembled WGS sequence"/>
</dbReference>
<proteinExistence type="predicted"/>
<protein>
    <submittedName>
        <fullName evidence="2">Class I SAM-dependent methyltransferase</fullName>
    </submittedName>
</protein>
<gene>
    <name evidence="2" type="ORF">ENL43_02825</name>
</gene>
<dbReference type="PANTHER" id="PTHR43861">
    <property type="entry name" value="TRANS-ACONITATE 2-METHYLTRANSFERASE-RELATED"/>
    <property type="match status" value="1"/>
</dbReference>
<evidence type="ECO:0000259" key="1">
    <source>
        <dbReference type="Pfam" id="PF08242"/>
    </source>
</evidence>
<dbReference type="InterPro" id="IPR029063">
    <property type="entry name" value="SAM-dependent_MTases_sf"/>
</dbReference>
<dbReference type="InterPro" id="IPR013217">
    <property type="entry name" value="Methyltransf_12"/>
</dbReference>
<sequence>MSEHKSQNLSRVEIFGFEALFYEELLTFLSLGLYPKLIRKILKDFRIKPNSKILEFGGGTCYNDLILLKIHKGKLRFTCIDVSHDMIKKAKWNTRKFREYFEFINARFEERISRFKGVFDYVIMVFVMHGLYDGIKEKAIENAYFYLKEGGEFLIVDYNRFDVKKRSCPLRFFMEKIECPLAVRFLRYPLEKVLKKAGFRETEHRFYARDIIRFTRARK</sequence>
<dbReference type="AlphaFoldDB" id="A0A7V5LUN8"/>
<reference evidence="2" key="1">
    <citation type="journal article" date="2020" name="mSystems">
        <title>Genome- and Community-Level Interaction Insights into Carbon Utilization and Element Cycling Functions of Hydrothermarchaeota in Hydrothermal Sediment.</title>
        <authorList>
            <person name="Zhou Z."/>
            <person name="Liu Y."/>
            <person name="Xu W."/>
            <person name="Pan J."/>
            <person name="Luo Z.H."/>
            <person name="Li M."/>
        </authorList>
    </citation>
    <scope>NUCLEOTIDE SEQUENCE [LARGE SCALE GENOMIC DNA]</scope>
    <source>
        <strain evidence="2">HyVt-96</strain>
    </source>
</reference>
<evidence type="ECO:0000313" key="2">
    <source>
        <dbReference type="EMBL" id="HHF53281.1"/>
    </source>
</evidence>
<keyword evidence="2" id="KW-0808">Transferase</keyword>
<dbReference type="GO" id="GO:0032259">
    <property type="term" value="P:methylation"/>
    <property type="evidence" value="ECO:0007669"/>
    <property type="project" value="UniProtKB-KW"/>
</dbReference>
<dbReference type="SUPFAM" id="SSF53335">
    <property type="entry name" value="S-adenosyl-L-methionine-dependent methyltransferases"/>
    <property type="match status" value="1"/>
</dbReference>
<keyword evidence="2" id="KW-0489">Methyltransferase</keyword>
<accession>A0A7V5LUN8</accession>
<feature type="domain" description="Methyltransferase type 12" evidence="1">
    <location>
        <begin position="54"/>
        <end position="152"/>
    </location>
</feature>
<dbReference type="EMBL" id="DRTX01000148">
    <property type="protein sequence ID" value="HHF53281.1"/>
    <property type="molecule type" value="Genomic_DNA"/>
</dbReference>
<organism evidence="2">
    <name type="scientific">candidate division WOR-3 bacterium</name>
    <dbReference type="NCBI Taxonomy" id="2052148"/>
    <lineage>
        <taxon>Bacteria</taxon>
        <taxon>Bacteria division WOR-3</taxon>
    </lineage>
</organism>
<dbReference type="GO" id="GO:0008168">
    <property type="term" value="F:methyltransferase activity"/>
    <property type="evidence" value="ECO:0007669"/>
    <property type="project" value="UniProtKB-KW"/>
</dbReference>
<comment type="caution">
    <text evidence="2">The sequence shown here is derived from an EMBL/GenBank/DDBJ whole genome shotgun (WGS) entry which is preliminary data.</text>
</comment>
<dbReference type="CDD" id="cd02440">
    <property type="entry name" value="AdoMet_MTases"/>
    <property type="match status" value="1"/>
</dbReference>
<dbReference type="Pfam" id="PF08242">
    <property type="entry name" value="Methyltransf_12"/>
    <property type="match status" value="1"/>
</dbReference>
<dbReference type="Gene3D" id="3.40.50.150">
    <property type="entry name" value="Vaccinia Virus protein VP39"/>
    <property type="match status" value="1"/>
</dbReference>
<name>A0A7V5LUN8_UNCW3</name>